<feature type="transmembrane region" description="Helical" evidence="7">
    <location>
        <begin position="6"/>
        <end position="25"/>
    </location>
</feature>
<dbReference type="PANTHER" id="PTHR34478">
    <property type="entry name" value="PROTEIN LEMA"/>
    <property type="match status" value="1"/>
</dbReference>
<evidence type="ECO:0000256" key="1">
    <source>
        <dbReference type="ARBA" id="ARBA00004167"/>
    </source>
</evidence>
<evidence type="ECO:0000256" key="3">
    <source>
        <dbReference type="ARBA" id="ARBA00022692"/>
    </source>
</evidence>
<dbReference type="PANTHER" id="PTHR34478:SF2">
    <property type="entry name" value="MEMBRANE PROTEIN"/>
    <property type="match status" value="1"/>
</dbReference>
<comment type="similarity">
    <text evidence="2">Belongs to the LemA family.</text>
</comment>
<dbReference type="InterPro" id="IPR023353">
    <property type="entry name" value="LemA-like_dom_sf"/>
</dbReference>
<dbReference type="EMBL" id="JACAOA010000023">
    <property type="protein sequence ID" value="MBA5729798.1"/>
    <property type="molecule type" value="Genomic_DNA"/>
</dbReference>
<evidence type="ECO:0000313" key="9">
    <source>
        <dbReference type="Proteomes" id="UP000571018"/>
    </source>
</evidence>
<evidence type="ECO:0000256" key="2">
    <source>
        <dbReference type="ARBA" id="ARBA00008854"/>
    </source>
</evidence>
<keyword evidence="5 7" id="KW-0472">Membrane</keyword>
<dbReference type="Gene3D" id="1.20.1440.20">
    <property type="entry name" value="LemA-like domain"/>
    <property type="match status" value="1"/>
</dbReference>
<comment type="subcellular location">
    <subcellularLocation>
        <location evidence="1">Membrane</location>
        <topology evidence="1">Single-pass membrane protein</topology>
    </subcellularLocation>
</comment>
<dbReference type="GO" id="GO:0016020">
    <property type="term" value="C:membrane"/>
    <property type="evidence" value="ECO:0007669"/>
    <property type="project" value="UniProtKB-SubCell"/>
</dbReference>
<name>A0A839A7V2_9LACT</name>
<keyword evidence="6" id="KW-0175">Coiled coil</keyword>
<dbReference type="Pfam" id="PF04011">
    <property type="entry name" value="LemA"/>
    <property type="match status" value="1"/>
</dbReference>
<keyword evidence="9" id="KW-1185">Reference proteome</keyword>
<dbReference type="Proteomes" id="UP000571018">
    <property type="component" value="Unassembled WGS sequence"/>
</dbReference>
<proteinExistence type="inferred from homology"/>
<dbReference type="AlphaFoldDB" id="A0A839A7V2"/>
<evidence type="ECO:0000256" key="4">
    <source>
        <dbReference type="ARBA" id="ARBA00022989"/>
    </source>
</evidence>
<dbReference type="SUPFAM" id="SSF140478">
    <property type="entry name" value="LemA-like"/>
    <property type="match status" value="1"/>
</dbReference>
<evidence type="ECO:0000256" key="6">
    <source>
        <dbReference type="SAM" id="Coils"/>
    </source>
</evidence>
<feature type="coiled-coil region" evidence="6">
    <location>
        <begin position="120"/>
        <end position="147"/>
    </location>
</feature>
<comment type="caution">
    <text evidence="8">The sequence shown here is derived from an EMBL/GenBank/DDBJ whole genome shotgun (WGS) entry which is preliminary data.</text>
</comment>
<accession>A0A839A7V2</accession>
<protein>
    <submittedName>
        <fullName evidence="8">LemA family protein</fullName>
    </submittedName>
</protein>
<keyword evidence="3 7" id="KW-0812">Transmembrane</keyword>
<dbReference type="InterPro" id="IPR007156">
    <property type="entry name" value="MamQ_LemA"/>
</dbReference>
<keyword evidence="4 7" id="KW-1133">Transmembrane helix</keyword>
<sequence length="186" mass="21161">MNIMWIIIAVIVVIAIIWVLIYNNLIKRRNWVDESFSQIDVQLQRRNDLIPNLVNTVKGYASHERETLESVTQARQQLINLPSDADPAEINAKSNELSGALSRLLVVAEQYPDLKANTNFTQLQSTLEKTEQQIATARQLYNSTATQYNTTVETVPTNIVANVHGFNRRSLLETPEEARQVPEVQF</sequence>
<evidence type="ECO:0000256" key="5">
    <source>
        <dbReference type="ARBA" id="ARBA00023136"/>
    </source>
</evidence>
<dbReference type="RefSeq" id="WP_171031299.1">
    <property type="nucleotide sequence ID" value="NZ_JACAOA010000023.1"/>
</dbReference>
<reference evidence="8 9" key="1">
    <citation type="submission" date="2020-06" db="EMBL/GenBank/DDBJ databases">
        <title>Reclassification of Facklamia ignava, Facklamia soureckii and Facklami tabacinasalis as Falseniella iganva gen. nov., comb. nov., Hutsoniella ignava gen. nov., comb. nov., and Ruoffia tabacinasalis gen. nov., comb. nov and description of Ruoffia haltotolerans sp. nov., isolated from hypersaline Inland Sea of Qatar.</title>
        <authorList>
            <person name="Fotedar R."/>
            <person name="Sankaranarayanan K."/>
            <person name="Lawson P."/>
            <person name="Caldwell M."/>
            <person name="Zeyara A."/>
            <person name="Al Malki A."/>
            <person name="Ali M."/>
        </authorList>
    </citation>
    <scope>NUCLEOTIDE SEQUENCE [LARGE SCALE GENOMIC DNA]</scope>
    <source>
        <strain evidence="8 9">INB8</strain>
    </source>
</reference>
<evidence type="ECO:0000256" key="7">
    <source>
        <dbReference type="SAM" id="Phobius"/>
    </source>
</evidence>
<organism evidence="8 9">
    <name type="scientific">Ruoffia halotolerans</name>
    <dbReference type="NCBI Taxonomy" id="2748684"/>
    <lineage>
        <taxon>Bacteria</taxon>
        <taxon>Bacillati</taxon>
        <taxon>Bacillota</taxon>
        <taxon>Bacilli</taxon>
        <taxon>Lactobacillales</taxon>
        <taxon>Aerococcaceae</taxon>
        <taxon>Ruoffia</taxon>
    </lineage>
</organism>
<evidence type="ECO:0000313" key="8">
    <source>
        <dbReference type="EMBL" id="MBA5729798.1"/>
    </source>
</evidence>
<gene>
    <name evidence="8" type="ORF">HW423_08365</name>
</gene>